<feature type="region of interest" description="Disordered" evidence="1">
    <location>
        <begin position="226"/>
        <end position="260"/>
    </location>
</feature>
<evidence type="ECO:0000313" key="3">
    <source>
        <dbReference type="Proteomes" id="UP000002008"/>
    </source>
</evidence>
<name>A9WF56_CHLAA</name>
<dbReference type="InParanoid" id="A9WF56"/>
<dbReference type="KEGG" id="cau:Caur_2159"/>
<dbReference type="Proteomes" id="UP000002008">
    <property type="component" value="Chromosome"/>
</dbReference>
<sequence length="260" mass="27333">MNDPLANLLARSFGSELRDSVQPRLPSRFEVPVASDHAYEAVLPAQPTGMPDSALPLMPPVVPAIPPPITSSAPGATAPATSPVHRGETLSPPNHLLALPTIDGVPAVWGQSPTGVTPQMNVPPQGQRESAPRTDPAITDNHPLHPARAAWLPADVAGAPTHHVAPDEPVSAVGRAATLQPQAEARPERLESVMPLIPAASAETGPSPAPRSPRISITIGRIEVRAAPPVTIPPAQPRSRQTRPALTLDEYLRRRDGGKR</sequence>
<keyword evidence="3" id="KW-1185">Reference proteome</keyword>
<feature type="compositionally biased region" description="Polar residues" evidence="1">
    <location>
        <begin position="111"/>
        <end position="128"/>
    </location>
</feature>
<evidence type="ECO:0000256" key="1">
    <source>
        <dbReference type="SAM" id="MobiDB-lite"/>
    </source>
</evidence>
<proteinExistence type="predicted"/>
<dbReference type="EnsemblBacteria" id="ABY35371">
    <property type="protein sequence ID" value="ABY35371"/>
    <property type="gene ID" value="Caur_2159"/>
</dbReference>
<organism evidence="2 3">
    <name type="scientific">Chloroflexus aurantiacus (strain ATCC 29366 / DSM 635 / J-10-fl)</name>
    <dbReference type="NCBI Taxonomy" id="324602"/>
    <lineage>
        <taxon>Bacteria</taxon>
        <taxon>Bacillati</taxon>
        <taxon>Chloroflexota</taxon>
        <taxon>Chloroflexia</taxon>
        <taxon>Chloroflexales</taxon>
        <taxon>Chloroflexineae</taxon>
        <taxon>Chloroflexaceae</taxon>
        <taxon>Chloroflexus</taxon>
    </lineage>
</organism>
<dbReference type="RefSeq" id="WP_012258025.1">
    <property type="nucleotide sequence ID" value="NC_010175.1"/>
</dbReference>
<protein>
    <submittedName>
        <fullName evidence="2">Uncharacterized protein</fullName>
    </submittedName>
</protein>
<feature type="compositionally biased region" description="Basic and acidic residues" evidence="1">
    <location>
        <begin position="250"/>
        <end position="260"/>
    </location>
</feature>
<dbReference type="PATRIC" id="fig|324602.8.peg.2446"/>
<evidence type="ECO:0000313" key="2">
    <source>
        <dbReference type="EMBL" id="ABY35371.1"/>
    </source>
</evidence>
<feature type="region of interest" description="Disordered" evidence="1">
    <location>
        <begin position="69"/>
        <end position="144"/>
    </location>
</feature>
<gene>
    <name evidence="2" type="ordered locus">Caur_2159</name>
</gene>
<accession>A9WF56</accession>
<dbReference type="EMBL" id="CP000909">
    <property type="protein sequence ID" value="ABY35371.1"/>
    <property type="molecule type" value="Genomic_DNA"/>
</dbReference>
<feature type="compositionally biased region" description="Low complexity" evidence="1">
    <location>
        <begin position="70"/>
        <end position="84"/>
    </location>
</feature>
<reference evidence="3" key="1">
    <citation type="journal article" date="2011" name="BMC Genomics">
        <title>Complete genome sequence of the filamentous anoxygenic phototrophic bacterium Chloroflexus aurantiacus.</title>
        <authorList>
            <person name="Tang K.H."/>
            <person name="Barry K."/>
            <person name="Chertkov O."/>
            <person name="Dalin E."/>
            <person name="Han C.S."/>
            <person name="Hauser L.J."/>
            <person name="Honchak B.M."/>
            <person name="Karbach L.E."/>
            <person name="Land M.L."/>
            <person name="Lapidus A."/>
            <person name="Larimer F.W."/>
            <person name="Mikhailova N."/>
            <person name="Pitluck S."/>
            <person name="Pierson B.K."/>
            <person name="Blankenship R.E."/>
        </authorList>
    </citation>
    <scope>NUCLEOTIDE SEQUENCE [LARGE SCALE GENOMIC DNA]</scope>
    <source>
        <strain evidence="3">ATCC 29366 / DSM 635 / J-10-fl</strain>
    </source>
</reference>
<dbReference type="HOGENOM" id="CLU_1037001_0_0_0"/>
<dbReference type="STRING" id="324602.Caur_2159"/>
<dbReference type="AlphaFoldDB" id="A9WF56"/>